<dbReference type="EMBL" id="LR796681">
    <property type="protein sequence ID" value="CAB4158654.1"/>
    <property type="molecule type" value="Genomic_DNA"/>
</dbReference>
<keyword evidence="1" id="KW-0489">Methyltransferase</keyword>
<sequence length="158" mass="17599">MADQLRLFSEPQVATSSDDYYTPKWVFDALGEKFDLDVCAPPGGGPFVPTTRYYTQEDDGLSSEWSGFVWMNPPYSKPLPWVAKFLEHGDGIALVPTSNARWLKLLWDGASGWVPLPAMKFWTPSGMAKGTIPTQCWLVSAGQRGLEALHRSNFGKVR</sequence>
<evidence type="ECO:0000313" key="2">
    <source>
        <dbReference type="EMBL" id="CAB4158654.1"/>
    </source>
</evidence>
<keyword evidence="1" id="KW-0808">Transferase</keyword>
<dbReference type="EMBL" id="LR796410">
    <property type="protein sequence ID" value="CAB4142572.1"/>
    <property type="molecule type" value="Genomic_DNA"/>
</dbReference>
<dbReference type="GO" id="GO:0003677">
    <property type="term" value="F:DNA binding"/>
    <property type="evidence" value="ECO:0007669"/>
    <property type="project" value="InterPro"/>
</dbReference>
<organism evidence="1">
    <name type="scientific">uncultured Caudovirales phage</name>
    <dbReference type="NCBI Taxonomy" id="2100421"/>
    <lineage>
        <taxon>Viruses</taxon>
        <taxon>Duplodnaviria</taxon>
        <taxon>Heunggongvirae</taxon>
        <taxon>Uroviricota</taxon>
        <taxon>Caudoviricetes</taxon>
        <taxon>Peduoviridae</taxon>
        <taxon>Maltschvirus</taxon>
        <taxon>Maltschvirus maltsch</taxon>
    </lineage>
</organism>
<proteinExistence type="predicted"/>
<accession>A0A6J5M8Q4</accession>
<dbReference type="Pfam" id="PF05869">
    <property type="entry name" value="Dam"/>
    <property type="match status" value="1"/>
</dbReference>
<gene>
    <name evidence="1" type="ORF">UFOVP433_20</name>
    <name evidence="2" type="ORF">UFOVP702_23</name>
</gene>
<evidence type="ECO:0000313" key="1">
    <source>
        <dbReference type="EMBL" id="CAB4142572.1"/>
    </source>
</evidence>
<reference evidence="1" key="1">
    <citation type="submission" date="2020-04" db="EMBL/GenBank/DDBJ databases">
        <authorList>
            <person name="Chiriac C."/>
            <person name="Salcher M."/>
            <person name="Ghai R."/>
            <person name="Kavagutti S V."/>
        </authorList>
    </citation>
    <scope>NUCLEOTIDE SEQUENCE</scope>
</reference>
<name>A0A6J5M8Q4_9CAUD</name>
<dbReference type="GO" id="GO:0032259">
    <property type="term" value="P:methylation"/>
    <property type="evidence" value="ECO:0007669"/>
    <property type="project" value="UniProtKB-KW"/>
</dbReference>
<dbReference type="GO" id="GO:0009007">
    <property type="term" value="F:site-specific DNA-methyltransferase (adenine-specific) activity"/>
    <property type="evidence" value="ECO:0007669"/>
    <property type="project" value="InterPro"/>
</dbReference>
<protein>
    <submittedName>
        <fullName evidence="1">DNA N-6-adenine-methyltransferase</fullName>
    </submittedName>
</protein>
<dbReference type="GO" id="GO:0009307">
    <property type="term" value="P:DNA restriction-modification system"/>
    <property type="evidence" value="ECO:0007669"/>
    <property type="project" value="InterPro"/>
</dbReference>
<dbReference type="InterPro" id="IPR008593">
    <property type="entry name" value="Dam_MeTrfase"/>
</dbReference>